<keyword evidence="4 8" id="KW-0067">ATP-binding</keyword>
<gene>
    <name evidence="8" type="primary">modC</name>
    <name evidence="8" type="ORF">ENKNEFLB_03429</name>
</gene>
<dbReference type="Pfam" id="PF00005">
    <property type="entry name" value="ABC_tran"/>
    <property type="match status" value="1"/>
</dbReference>
<dbReference type="SUPFAM" id="SSF50331">
    <property type="entry name" value="MOP-like"/>
    <property type="match status" value="1"/>
</dbReference>
<evidence type="ECO:0000256" key="5">
    <source>
        <dbReference type="PROSITE-ProRule" id="PRU01213"/>
    </source>
</evidence>
<feature type="domain" description="ABC transporter" evidence="6">
    <location>
        <begin position="4"/>
        <end position="236"/>
    </location>
</feature>
<dbReference type="InterPro" id="IPR005116">
    <property type="entry name" value="Transp-assoc_OB_typ1"/>
</dbReference>
<dbReference type="Gene3D" id="2.40.50.100">
    <property type="match status" value="1"/>
</dbReference>
<dbReference type="Pfam" id="PF03459">
    <property type="entry name" value="TOBE"/>
    <property type="match status" value="1"/>
</dbReference>
<dbReference type="PROSITE" id="PS51866">
    <property type="entry name" value="MOP"/>
    <property type="match status" value="1"/>
</dbReference>
<dbReference type="InterPro" id="IPR008995">
    <property type="entry name" value="Mo/tungstate-bd_C_term_dom"/>
</dbReference>
<dbReference type="InterPro" id="IPR017871">
    <property type="entry name" value="ABC_transporter-like_CS"/>
</dbReference>
<dbReference type="InterPro" id="IPR003439">
    <property type="entry name" value="ABC_transporter-like_ATP-bd"/>
</dbReference>
<evidence type="ECO:0000313" key="8">
    <source>
        <dbReference type="EMBL" id="QVT81024.1"/>
    </source>
</evidence>
<organism evidence="8 9">
    <name type="scientific">Nocardioides aquaticus</name>
    <dbReference type="NCBI Taxonomy" id="160826"/>
    <lineage>
        <taxon>Bacteria</taxon>
        <taxon>Bacillati</taxon>
        <taxon>Actinomycetota</taxon>
        <taxon>Actinomycetes</taxon>
        <taxon>Propionibacteriales</taxon>
        <taxon>Nocardioidaceae</taxon>
        <taxon>Nocardioides</taxon>
    </lineage>
</organism>
<dbReference type="SMART" id="SM00382">
    <property type="entry name" value="AAA"/>
    <property type="match status" value="1"/>
</dbReference>
<dbReference type="InterPro" id="IPR027417">
    <property type="entry name" value="P-loop_NTPase"/>
</dbReference>
<dbReference type="InterPro" id="IPR003593">
    <property type="entry name" value="AAA+_ATPase"/>
</dbReference>
<dbReference type="PANTHER" id="PTHR42781">
    <property type="entry name" value="SPERMIDINE/PUTRESCINE IMPORT ATP-BINDING PROTEIN POTA"/>
    <property type="match status" value="1"/>
</dbReference>
<name>A0ABX8EKG5_9ACTN</name>
<evidence type="ECO:0000313" key="9">
    <source>
        <dbReference type="Proteomes" id="UP000679307"/>
    </source>
</evidence>
<keyword evidence="3" id="KW-0547">Nucleotide-binding</keyword>
<accession>A0ABX8EKG5</accession>
<dbReference type="EMBL" id="CP075371">
    <property type="protein sequence ID" value="QVT81024.1"/>
    <property type="molecule type" value="Genomic_DNA"/>
</dbReference>
<feature type="domain" description="Mop" evidence="7">
    <location>
        <begin position="293"/>
        <end position="354"/>
    </location>
</feature>
<evidence type="ECO:0000256" key="1">
    <source>
        <dbReference type="ARBA" id="ARBA00022448"/>
    </source>
</evidence>
<evidence type="ECO:0000256" key="2">
    <source>
        <dbReference type="ARBA" id="ARBA00022505"/>
    </source>
</evidence>
<dbReference type="SUPFAM" id="SSF52540">
    <property type="entry name" value="P-loop containing nucleoside triphosphate hydrolases"/>
    <property type="match status" value="1"/>
</dbReference>
<evidence type="ECO:0000259" key="6">
    <source>
        <dbReference type="PROSITE" id="PS50893"/>
    </source>
</evidence>
<keyword evidence="2 5" id="KW-0500">Molybdenum</keyword>
<dbReference type="PROSITE" id="PS50893">
    <property type="entry name" value="ABC_TRANSPORTER_2"/>
    <property type="match status" value="1"/>
</dbReference>
<dbReference type="InterPro" id="IPR050093">
    <property type="entry name" value="ABC_SmlMolc_Importer"/>
</dbReference>
<dbReference type="RefSeq" id="WP_214056466.1">
    <property type="nucleotide sequence ID" value="NZ_BAAAHS010000058.1"/>
</dbReference>
<evidence type="ECO:0000259" key="7">
    <source>
        <dbReference type="PROSITE" id="PS51866"/>
    </source>
</evidence>
<dbReference type="PROSITE" id="PS00211">
    <property type="entry name" value="ABC_TRANSPORTER_1"/>
    <property type="match status" value="1"/>
</dbReference>
<dbReference type="Proteomes" id="UP000679307">
    <property type="component" value="Chromosome"/>
</dbReference>
<dbReference type="InterPro" id="IPR004606">
    <property type="entry name" value="Mop_domain"/>
</dbReference>
<keyword evidence="9" id="KW-1185">Reference proteome</keyword>
<evidence type="ECO:0000256" key="3">
    <source>
        <dbReference type="ARBA" id="ARBA00022741"/>
    </source>
</evidence>
<reference evidence="8 9" key="1">
    <citation type="submission" date="2021-05" db="EMBL/GenBank/DDBJ databases">
        <title>Complete genome of Nocardioides aquaticus KCTC 9944T isolated from meromictic and hypersaline Ekho Lake, Antarctica.</title>
        <authorList>
            <person name="Hwang K."/>
            <person name="Kim K.M."/>
            <person name="Choe H."/>
        </authorList>
    </citation>
    <scope>NUCLEOTIDE SEQUENCE [LARGE SCALE GENOMIC DNA]</scope>
    <source>
        <strain evidence="8 9">KCTC 9944</strain>
    </source>
</reference>
<proteinExistence type="predicted"/>
<dbReference type="GO" id="GO:0005524">
    <property type="term" value="F:ATP binding"/>
    <property type="evidence" value="ECO:0007669"/>
    <property type="project" value="UniProtKB-KW"/>
</dbReference>
<keyword evidence="1" id="KW-0813">Transport</keyword>
<dbReference type="Gene3D" id="3.40.50.300">
    <property type="entry name" value="P-loop containing nucleotide triphosphate hydrolases"/>
    <property type="match status" value="1"/>
</dbReference>
<sequence>MSLIVEASVDERGVEVALEVAKGETVALLGPNGAGKSTVLSVLAGHLVPDRGRVVLDGRVLTSQGRPGERRTQIPPHDRRVSLLAQEPLLFPHLSVLDNVAFGPRSTGAGRAAARETARQWLEEVGVADLAGRRPAEISGGQAQRAAVARALAATPSLMLLDEPMAALDVDVAPQLRQTLRRVLADRTVLLVTHDVLDALLLADRVVVLEDGAVVEHGPCAEVLSRPRSSFAARIAGLNMLRGAWRDGAVEVAYGGRSMRVEGIAADPVPGEGEEAVAVFGPSAVSVFLEAPHGSPRNAVEVTLSDLEPHGGQVRVRAGTLSADVSVRAVSELDLAPGTRGYFVVKASEVAIYRTR</sequence>
<evidence type="ECO:0000256" key="4">
    <source>
        <dbReference type="ARBA" id="ARBA00022840"/>
    </source>
</evidence>
<protein>
    <submittedName>
        <fullName evidence="8">Molybdenum import ATP-binding protein ModC</fullName>
    </submittedName>
</protein>
<dbReference type="PANTHER" id="PTHR42781:SF4">
    <property type="entry name" value="SPERMIDINE_PUTRESCINE IMPORT ATP-BINDING PROTEIN POTA"/>
    <property type="match status" value="1"/>
</dbReference>